<dbReference type="EMBL" id="JBHSPW010000017">
    <property type="protein sequence ID" value="MFC5896825.1"/>
    <property type="molecule type" value="Genomic_DNA"/>
</dbReference>
<proteinExistence type="inferred from homology"/>
<dbReference type="SUPFAM" id="SSF56801">
    <property type="entry name" value="Acetyl-CoA synthetase-like"/>
    <property type="match status" value="1"/>
</dbReference>
<accession>A0ABW1FS83</accession>
<name>A0ABW1FS83_9ACTN</name>
<feature type="domain" description="AMP-dependent synthetase/ligase" evidence="2">
    <location>
        <begin position="23"/>
        <end position="322"/>
    </location>
</feature>
<keyword evidence="4" id="KW-1185">Reference proteome</keyword>
<dbReference type="Pfam" id="PF00501">
    <property type="entry name" value="AMP-binding"/>
    <property type="match status" value="1"/>
</dbReference>
<organism evidence="3 4">
    <name type="scientific">Streptomyces ramulosus</name>
    <dbReference type="NCBI Taxonomy" id="47762"/>
    <lineage>
        <taxon>Bacteria</taxon>
        <taxon>Bacillati</taxon>
        <taxon>Actinomycetota</taxon>
        <taxon>Actinomycetes</taxon>
        <taxon>Kitasatosporales</taxon>
        <taxon>Streptomycetaceae</taxon>
        <taxon>Streptomyces</taxon>
    </lineage>
</organism>
<dbReference type="InterPro" id="IPR042099">
    <property type="entry name" value="ANL_N_sf"/>
</dbReference>
<evidence type="ECO:0000313" key="3">
    <source>
        <dbReference type="EMBL" id="MFC5896825.1"/>
    </source>
</evidence>
<dbReference type="Gene3D" id="3.40.50.12780">
    <property type="entry name" value="N-terminal domain of ligase-like"/>
    <property type="match status" value="1"/>
</dbReference>
<dbReference type="PANTHER" id="PTHR43201">
    <property type="entry name" value="ACYL-COA SYNTHETASE"/>
    <property type="match status" value="1"/>
</dbReference>
<sequence length="410" mass="43598">MSLTSRRETGWWGAGLLDRRPSDAPWAIARSTVTYGQLRAQVDALRHTLRSYGIGAGHTVALQGARSFTQMWALLALWSCGAQVMLMGPALRGRELDTLLDRCRPQYHLSFDAPGWAAGTFHDECEVLVRRLIGGRPAETPHCLIQFTSGSTRIAKAIGRTSESLTTELGRFRAIGGMPRGGEKALLLAPPEHSFGLIGGVLHAMNAGAVPVFAPDSGPRAVLDACRAHDVAAVLGAPSHFAALADHDEAPPPPRLRVAISAGDVLDRQVATRFAERFGVRIGQAYGTTETGVIAVDAVGSHGPGTVGVPVPGVRVRLVSGELQVRLSGSPYLAPEEPPARFLADGGRDPGGWLCTRDLVEVDPRDGALRLLGRLDPLADRRGLTAGATRRQVADRAVVRFLGRDGTLAL</sequence>
<dbReference type="RefSeq" id="WP_345086772.1">
    <property type="nucleotide sequence ID" value="NZ_BAAAWG010000012.1"/>
</dbReference>
<evidence type="ECO:0000313" key="4">
    <source>
        <dbReference type="Proteomes" id="UP001596241"/>
    </source>
</evidence>
<dbReference type="Proteomes" id="UP001596241">
    <property type="component" value="Unassembled WGS sequence"/>
</dbReference>
<dbReference type="InterPro" id="IPR000873">
    <property type="entry name" value="AMP-dep_synth/lig_dom"/>
</dbReference>
<gene>
    <name evidence="3" type="ORF">ACFP3M_28900</name>
</gene>
<dbReference type="PANTHER" id="PTHR43201:SF8">
    <property type="entry name" value="ACYL-COA SYNTHETASE FAMILY MEMBER 3"/>
    <property type="match status" value="1"/>
</dbReference>
<comment type="similarity">
    <text evidence="1">Belongs to the ATP-dependent AMP-binding enzyme family.</text>
</comment>
<comment type="caution">
    <text evidence="3">The sequence shown here is derived from an EMBL/GenBank/DDBJ whole genome shotgun (WGS) entry which is preliminary data.</text>
</comment>
<reference evidence="4" key="1">
    <citation type="journal article" date="2019" name="Int. J. Syst. Evol. Microbiol.">
        <title>The Global Catalogue of Microorganisms (GCM) 10K type strain sequencing project: providing services to taxonomists for standard genome sequencing and annotation.</title>
        <authorList>
            <consortium name="The Broad Institute Genomics Platform"/>
            <consortium name="The Broad Institute Genome Sequencing Center for Infectious Disease"/>
            <person name="Wu L."/>
            <person name="Ma J."/>
        </authorList>
    </citation>
    <scope>NUCLEOTIDE SEQUENCE [LARGE SCALE GENOMIC DNA]</scope>
    <source>
        <strain evidence="4">CGMCC 1.15809</strain>
    </source>
</reference>
<evidence type="ECO:0000259" key="2">
    <source>
        <dbReference type="Pfam" id="PF00501"/>
    </source>
</evidence>
<protein>
    <submittedName>
        <fullName evidence="3">Class I adenylate-forming enzyme family protein</fullName>
    </submittedName>
</protein>
<evidence type="ECO:0000256" key="1">
    <source>
        <dbReference type="ARBA" id="ARBA00006432"/>
    </source>
</evidence>